<protein>
    <submittedName>
        <fullName evidence="3">Uncharacterized protein</fullName>
    </submittedName>
</protein>
<dbReference type="SUPFAM" id="SSF53756">
    <property type="entry name" value="UDP-Glycosyltransferase/glycogen phosphorylase"/>
    <property type="match status" value="1"/>
</dbReference>
<comment type="similarity">
    <text evidence="1">Belongs to the UDP-glycosyltransferase family.</text>
</comment>
<keyword evidence="2" id="KW-0808">Transferase</keyword>
<dbReference type="Proteomes" id="UP000834106">
    <property type="component" value="Chromosome 1"/>
</dbReference>
<dbReference type="Pfam" id="PF00201">
    <property type="entry name" value="UDPGT"/>
    <property type="match status" value="1"/>
</dbReference>
<reference evidence="3" key="1">
    <citation type="submission" date="2023-05" db="EMBL/GenBank/DDBJ databases">
        <authorList>
            <person name="Huff M."/>
        </authorList>
    </citation>
    <scope>NUCLEOTIDE SEQUENCE</scope>
</reference>
<dbReference type="InterPro" id="IPR002213">
    <property type="entry name" value="UDP_glucos_trans"/>
</dbReference>
<dbReference type="GO" id="GO:0080043">
    <property type="term" value="F:quercetin 3-O-glucosyltransferase activity"/>
    <property type="evidence" value="ECO:0007669"/>
    <property type="project" value="TreeGrafter"/>
</dbReference>
<dbReference type="FunFam" id="3.40.50.2000:FF:000061">
    <property type="entry name" value="UDP-glycosyltransferase 83A1"/>
    <property type="match status" value="1"/>
</dbReference>
<keyword evidence="4" id="KW-1185">Reference proteome</keyword>
<dbReference type="CDD" id="cd03784">
    <property type="entry name" value="GT1_Gtf-like"/>
    <property type="match status" value="1"/>
</dbReference>
<proteinExistence type="inferred from homology"/>
<evidence type="ECO:0000256" key="2">
    <source>
        <dbReference type="ARBA" id="ARBA00022679"/>
    </source>
</evidence>
<dbReference type="EMBL" id="OU503036">
    <property type="protein sequence ID" value="CAI9752737.1"/>
    <property type="molecule type" value="Genomic_DNA"/>
</dbReference>
<dbReference type="GO" id="GO:0080044">
    <property type="term" value="F:quercetin 7-O-glucosyltransferase activity"/>
    <property type="evidence" value="ECO:0007669"/>
    <property type="project" value="TreeGrafter"/>
</dbReference>
<gene>
    <name evidence="3" type="ORF">FPE_LOCUS168</name>
</gene>
<evidence type="ECO:0000313" key="3">
    <source>
        <dbReference type="EMBL" id="CAI9752737.1"/>
    </source>
</evidence>
<organism evidence="3 4">
    <name type="scientific">Fraxinus pennsylvanica</name>
    <dbReference type="NCBI Taxonomy" id="56036"/>
    <lineage>
        <taxon>Eukaryota</taxon>
        <taxon>Viridiplantae</taxon>
        <taxon>Streptophyta</taxon>
        <taxon>Embryophyta</taxon>
        <taxon>Tracheophyta</taxon>
        <taxon>Spermatophyta</taxon>
        <taxon>Magnoliopsida</taxon>
        <taxon>eudicotyledons</taxon>
        <taxon>Gunneridae</taxon>
        <taxon>Pentapetalae</taxon>
        <taxon>asterids</taxon>
        <taxon>lamiids</taxon>
        <taxon>Lamiales</taxon>
        <taxon>Oleaceae</taxon>
        <taxon>Oleeae</taxon>
        <taxon>Fraxinus</taxon>
    </lineage>
</organism>
<accession>A0AAD1YPQ9</accession>
<name>A0AAD1YPQ9_9LAMI</name>
<evidence type="ECO:0000256" key="1">
    <source>
        <dbReference type="ARBA" id="ARBA00009995"/>
    </source>
</evidence>
<sequence length="464" mass="51983">MATPHVLAIPYPAQGHVIPLMEVSLWLVKHGIKVTFVNTEFNHKRVVKALTETENTQEKEMVKLVSIPDGLEPWEDRNELGKLSEAISTVMPGKLEDLIGKINGTESDKIICVIADYGMGWAMELAKKLGIKSVAFCPAAAAMLALANNCPKLIDDGIIDSDGRVLKKQMFQLSPTMPLMNSETLVWTSIGDLESQKIMFDHIKKNNNSANVADWSICNSSYELEPAALDVIPYCKPIGPLLANNRLGKSGGHFWPQDSTCLEWLDQQPSQSVIYIAFGSFTVFNETQFQELALGLELTNRPFIWVVRQDINTVQSTLPDMPKGFEDRVRHRGLMVGWAPQQKVLSHPSVACFLSHCGWNSTVEGVSNGVPFLCWPYFADQFFNQTYICDHWEIGLGLDKDEKGIIRKEEIKNKLEQLLTDKRYKRRALNLQAKTMASATATGGSSHKIFNNLVEWIKEKDKSS</sequence>
<dbReference type="AlphaFoldDB" id="A0AAD1YPQ9"/>
<dbReference type="FunFam" id="3.40.50.2000:FF:000108">
    <property type="entry name" value="UDP-glycosyltransferase 83A1"/>
    <property type="match status" value="1"/>
</dbReference>
<evidence type="ECO:0000313" key="4">
    <source>
        <dbReference type="Proteomes" id="UP000834106"/>
    </source>
</evidence>
<dbReference type="Gene3D" id="3.40.50.2000">
    <property type="entry name" value="Glycogen Phosphorylase B"/>
    <property type="match status" value="2"/>
</dbReference>
<dbReference type="PANTHER" id="PTHR11926">
    <property type="entry name" value="GLUCOSYL/GLUCURONOSYL TRANSFERASES"/>
    <property type="match status" value="1"/>
</dbReference>
<dbReference type="PANTHER" id="PTHR11926:SF1412">
    <property type="entry name" value="UDP-GLYCOSYLTRANSFERASE 83A1-LIKE"/>
    <property type="match status" value="1"/>
</dbReference>